<dbReference type="SUPFAM" id="SSF56601">
    <property type="entry name" value="beta-lactamase/transpeptidase-like"/>
    <property type="match status" value="1"/>
</dbReference>
<reference evidence="3" key="1">
    <citation type="journal article" date="2014" name="Int. J. Syst. Evol. Microbiol.">
        <title>Complete genome sequence of Corynebacterium casei LMG S-19264T (=DSM 44701T), isolated from a smear-ripened cheese.</title>
        <authorList>
            <consortium name="US DOE Joint Genome Institute (JGI-PGF)"/>
            <person name="Walter F."/>
            <person name="Albersmeier A."/>
            <person name="Kalinowski J."/>
            <person name="Ruckert C."/>
        </authorList>
    </citation>
    <scope>NUCLEOTIDE SEQUENCE</scope>
    <source>
        <strain evidence="3">NBRC 108769</strain>
    </source>
</reference>
<dbReference type="Gene3D" id="3.40.710.10">
    <property type="entry name" value="DD-peptidase/beta-lactamase superfamily"/>
    <property type="match status" value="1"/>
</dbReference>
<dbReference type="InterPro" id="IPR012338">
    <property type="entry name" value="Beta-lactam/transpept-like"/>
</dbReference>
<evidence type="ECO:0000313" key="4">
    <source>
        <dbReference type="Proteomes" id="UP001156666"/>
    </source>
</evidence>
<dbReference type="Pfam" id="PF02113">
    <property type="entry name" value="Peptidase_S13"/>
    <property type="match status" value="1"/>
</dbReference>
<evidence type="ECO:0000256" key="1">
    <source>
        <dbReference type="ARBA" id="ARBA00006096"/>
    </source>
</evidence>
<proteinExistence type="inferred from homology"/>
<dbReference type="PANTHER" id="PTHR30023">
    <property type="entry name" value="D-ALANYL-D-ALANINE CARBOXYPEPTIDASE"/>
    <property type="match status" value="1"/>
</dbReference>
<dbReference type="Proteomes" id="UP001156666">
    <property type="component" value="Unassembled WGS sequence"/>
</dbReference>
<protein>
    <submittedName>
        <fullName evidence="3">Peptidase M15</fullName>
    </submittedName>
</protein>
<name>A0AA37SPA4_9BACT</name>
<dbReference type="GO" id="GO:0004185">
    <property type="term" value="F:serine-type carboxypeptidase activity"/>
    <property type="evidence" value="ECO:0007669"/>
    <property type="project" value="InterPro"/>
</dbReference>
<dbReference type="PRINTS" id="PR00922">
    <property type="entry name" value="DADACBPTASE3"/>
</dbReference>
<dbReference type="AlphaFoldDB" id="A0AA37SPA4"/>
<dbReference type="NCBIfam" id="TIGR00666">
    <property type="entry name" value="PBP4"/>
    <property type="match status" value="1"/>
</dbReference>
<keyword evidence="4" id="KW-1185">Reference proteome</keyword>
<dbReference type="Gene3D" id="3.50.80.20">
    <property type="entry name" value="D-Ala-D-Ala carboxypeptidase C, peptidase S13"/>
    <property type="match status" value="1"/>
</dbReference>
<dbReference type="RefSeq" id="WP_235295127.1">
    <property type="nucleotide sequence ID" value="NZ_BSOH01000012.1"/>
</dbReference>
<reference evidence="3" key="2">
    <citation type="submission" date="2023-01" db="EMBL/GenBank/DDBJ databases">
        <title>Draft genome sequence of Portibacter lacus strain NBRC 108769.</title>
        <authorList>
            <person name="Sun Q."/>
            <person name="Mori K."/>
        </authorList>
    </citation>
    <scope>NUCLEOTIDE SEQUENCE</scope>
    <source>
        <strain evidence="3">NBRC 108769</strain>
    </source>
</reference>
<dbReference type="GO" id="GO:0006508">
    <property type="term" value="P:proteolysis"/>
    <property type="evidence" value="ECO:0007669"/>
    <property type="project" value="InterPro"/>
</dbReference>
<gene>
    <name evidence="3" type="primary">dacB_1</name>
    <name evidence="3" type="ORF">GCM10007940_20920</name>
</gene>
<dbReference type="PANTHER" id="PTHR30023:SF0">
    <property type="entry name" value="PENICILLIN-SENSITIVE CARBOXYPEPTIDASE A"/>
    <property type="match status" value="1"/>
</dbReference>
<accession>A0AA37SPA4</accession>
<evidence type="ECO:0000313" key="3">
    <source>
        <dbReference type="EMBL" id="GLR17477.1"/>
    </source>
</evidence>
<sequence length="472" mass="52799">MNKKKFLSAVACFLTFWSFGQLDLKLNQIVKKFPANTEVGISILDENGKQVFSKDANRNMIPASLQKIVTNFAALEVLGDDYQFTTQIGYTGHILPDGNLTGDLVIFGNGDPSLGSERYQKRPQINKLIADITGFIKRKGITCIDGQVICDASYYGTDGTIHSWAWNDIGNYYACNTWSINLHENYYNLYFQLQNNRSNQPKIISHSPYIPKLTFKNELTSGSSNSGDQSYIFGAPYTYNRIIRGSLPAGSRTFKIKGSIPNSPEYFAMLISNNLKENGISNNGGQAEFDQEIKMQERIAQIKSPMLKDLVKSANLESINLYCESFLVALGKGSRERGISRTKQFLGANGIDTTNLYIDDGSGLSVWNNISPSDFAHLLHKMHAKHGTKLSNYFPQAGRSGTLSYMFKEKEANGKLWAKTGSMQQVMNYAGFTKSKSGRWLSFCIIANRHQVSNRKIRAIHEEIMNAIYTDG</sequence>
<comment type="caution">
    <text evidence="3">The sequence shown here is derived from an EMBL/GenBank/DDBJ whole genome shotgun (WGS) entry which is preliminary data.</text>
</comment>
<organism evidence="3 4">
    <name type="scientific">Portibacter lacus</name>
    <dbReference type="NCBI Taxonomy" id="1099794"/>
    <lineage>
        <taxon>Bacteria</taxon>
        <taxon>Pseudomonadati</taxon>
        <taxon>Bacteroidota</taxon>
        <taxon>Saprospiria</taxon>
        <taxon>Saprospirales</taxon>
        <taxon>Haliscomenobacteraceae</taxon>
        <taxon>Portibacter</taxon>
    </lineage>
</organism>
<comment type="similarity">
    <text evidence="1">Belongs to the peptidase S13 family.</text>
</comment>
<keyword evidence="2" id="KW-0378">Hydrolase</keyword>
<dbReference type="EMBL" id="BSOH01000012">
    <property type="protein sequence ID" value="GLR17477.1"/>
    <property type="molecule type" value="Genomic_DNA"/>
</dbReference>
<dbReference type="GO" id="GO:0000270">
    <property type="term" value="P:peptidoglycan metabolic process"/>
    <property type="evidence" value="ECO:0007669"/>
    <property type="project" value="TreeGrafter"/>
</dbReference>
<evidence type="ECO:0000256" key="2">
    <source>
        <dbReference type="ARBA" id="ARBA00022801"/>
    </source>
</evidence>
<dbReference type="InterPro" id="IPR000667">
    <property type="entry name" value="Peptidase_S13"/>
</dbReference>